<dbReference type="EMBL" id="KL198030">
    <property type="protein sequence ID" value="KDQ15885.1"/>
    <property type="molecule type" value="Genomic_DNA"/>
</dbReference>
<keyword evidence="3" id="KW-1185">Reference proteome</keyword>
<dbReference type="Proteomes" id="UP000027195">
    <property type="component" value="Unassembled WGS sequence"/>
</dbReference>
<gene>
    <name evidence="2" type="ORF">BOTBODRAFT_43809</name>
</gene>
<dbReference type="HOGENOM" id="CLU_1266677_0_0_1"/>
<accession>A0A067MMF6</accession>
<reference evidence="3" key="1">
    <citation type="journal article" date="2014" name="Proc. Natl. Acad. Sci. U.S.A.">
        <title>Extensive sampling of basidiomycete genomes demonstrates inadequacy of the white-rot/brown-rot paradigm for wood decay fungi.</title>
        <authorList>
            <person name="Riley R."/>
            <person name="Salamov A.A."/>
            <person name="Brown D.W."/>
            <person name="Nagy L.G."/>
            <person name="Floudas D."/>
            <person name="Held B.W."/>
            <person name="Levasseur A."/>
            <person name="Lombard V."/>
            <person name="Morin E."/>
            <person name="Otillar R."/>
            <person name="Lindquist E.A."/>
            <person name="Sun H."/>
            <person name="LaButti K.M."/>
            <person name="Schmutz J."/>
            <person name="Jabbour D."/>
            <person name="Luo H."/>
            <person name="Baker S.E."/>
            <person name="Pisabarro A.G."/>
            <person name="Walton J.D."/>
            <person name="Blanchette R.A."/>
            <person name="Henrissat B."/>
            <person name="Martin F."/>
            <person name="Cullen D."/>
            <person name="Hibbett D.S."/>
            <person name="Grigoriev I.V."/>
        </authorList>
    </citation>
    <scope>NUCLEOTIDE SEQUENCE [LARGE SCALE GENOMIC DNA]</scope>
    <source>
        <strain evidence="3">FD-172 SS1</strain>
    </source>
</reference>
<sequence>MDVHATIRATAGLSLVEEQLAALERTGVAIIVRTRVRALRDRYDMEKISDIEADDLMTIVAACVYLCSEMRKWWFCSYGFPIRLEWFLQVHGTALRRRILTMLLDTFKYDPVAPSILRDETIDTILKLLGSSVRTWKVDLSQGEVDRSIIAILRDHNYLDLMSPLEPVLPARGLGGMLSPCSTDWIKWASGLHTPKIRLSPGSAPDSSKPQDGRMTPG</sequence>
<feature type="region of interest" description="Disordered" evidence="1">
    <location>
        <begin position="198"/>
        <end position="218"/>
    </location>
</feature>
<evidence type="ECO:0000313" key="2">
    <source>
        <dbReference type="EMBL" id="KDQ15885.1"/>
    </source>
</evidence>
<protein>
    <submittedName>
        <fullName evidence="2">Uncharacterized protein</fullName>
    </submittedName>
</protein>
<dbReference type="AlphaFoldDB" id="A0A067MMF6"/>
<organism evidence="2 3">
    <name type="scientific">Botryobasidium botryosum (strain FD-172 SS1)</name>
    <dbReference type="NCBI Taxonomy" id="930990"/>
    <lineage>
        <taxon>Eukaryota</taxon>
        <taxon>Fungi</taxon>
        <taxon>Dikarya</taxon>
        <taxon>Basidiomycota</taxon>
        <taxon>Agaricomycotina</taxon>
        <taxon>Agaricomycetes</taxon>
        <taxon>Cantharellales</taxon>
        <taxon>Botryobasidiaceae</taxon>
        <taxon>Botryobasidium</taxon>
    </lineage>
</organism>
<evidence type="ECO:0000313" key="3">
    <source>
        <dbReference type="Proteomes" id="UP000027195"/>
    </source>
</evidence>
<dbReference type="InParanoid" id="A0A067MMF6"/>
<evidence type="ECO:0000256" key="1">
    <source>
        <dbReference type="SAM" id="MobiDB-lite"/>
    </source>
</evidence>
<proteinExistence type="predicted"/>
<name>A0A067MMF6_BOTB1</name>